<gene>
    <name evidence="9" type="ORF">VN24_01225</name>
</gene>
<dbReference type="KEGG" id="pbj:VN24_01225"/>
<reference evidence="10" key="2">
    <citation type="submission" date="2015-03" db="EMBL/GenBank/DDBJ databases">
        <title>Genome sequence of Paenibacillus beijingensis strain DSM 24997T.</title>
        <authorList>
            <person name="Kwak Y."/>
            <person name="Shin J.-H."/>
        </authorList>
    </citation>
    <scope>NUCLEOTIDE SEQUENCE [LARGE SCALE GENOMIC DNA]</scope>
    <source>
        <strain evidence="10">DSM 24997</strain>
    </source>
</reference>
<comment type="subcellular location">
    <subcellularLocation>
        <location evidence="1">Membrane</location>
        <topology evidence="1">Multi-pass membrane protein</topology>
    </subcellularLocation>
</comment>
<evidence type="ECO:0000313" key="9">
    <source>
        <dbReference type="EMBL" id="AJY73496.1"/>
    </source>
</evidence>
<feature type="transmembrane region" description="Helical" evidence="8">
    <location>
        <begin position="211"/>
        <end position="234"/>
    </location>
</feature>
<protein>
    <recommendedName>
        <fullName evidence="11">Thiamine permease</fullName>
    </recommendedName>
</protein>
<feature type="transmembrane region" description="Helical" evidence="8">
    <location>
        <begin position="356"/>
        <end position="377"/>
    </location>
</feature>
<evidence type="ECO:0000256" key="8">
    <source>
        <dbReference type="SAM" id="Phobius"/>
    </source>
</evidence>
<evidence type="ECO:0000256" key="3">
    <source>
        <dbReference type="ARBA" id="ARBA00022448"/>
    </source>
</evidence>
<feature type="transmembrane region" description="Helical" evidence="8">
    <location>
        <begin position="330"/>
        <end position="350"/>
    </location>
</feature>
<sequence>MSEKALGFAGTDDMKELQPVPEDERKGTAIDQFSIWMGANISVTNWALGALPIILGLSLWDAILMMVLGNLVGAVFFALTTLPGKNTGLTAMVSTRYSFGTKGALSITLLQLINTIVWLGINTYFAVNVAVEILNQLGIGKSFFVYFLSSLFIFAVQVLVAVYGFRLIQRFDRVIVPLMFLMMLVMTWFAFDNPVSMTEGKLTGGERFGMMALIFAAAGIGWPLSWTTWAADYSRHVPRSMSNGKLFWASYLGMFVATVWLEIVGAAIAQSMGTGLDPAAMVSQTIPGFVLPALILIFLGTVSTNVLNVESGGLSILAMGAKLPRWGAGLINGLIGFVICILSIYFEAISGVMHQWMLTLILWMTPWTVITIMDLLYFKKDQLMNGQRLYDPLPAVRWSALASWFIGSVASLLYANTPLYTGPFAKMSFGADFSWVIGIGLTAVLYYAFASIEKNRSASVMLQETTTP</sequence>
<evidence type="ECO:0000313" key="10">
    <source>
        <dbReference type="Proteomes" id="UP000032633"/>
    </source>
</evidence>
<dbReference type="GO" id="GO:0005886">
    <property type="term" value="C:plasma membrane"/>
    <property type="evidence" value="ECO:0007669"/>
    <property type="project" value="TreeGrafter"/>
</dbReference>
<dbReference type="RefSeq" id="WP_045668931.1">
    <property type="nucleotide sequence ID" value="NZ_CP011058.1"/>
</dbReference>
<dbReference type="CDD" id="cd11484">
    <property type="entry name" value="SLC-NCS1sbd_CobB-like"/>
    <property type="match status" value="1"/>
</dbReference>
<dbReference type="AlphaFoldDB" id="A0A0D5NE14"/>
<dbReference type="GO" id="GO:0022857">
    <property type="term" value="F:transmembrane transporter activity"/>
    <property type="evidence" value="ECO:0007669"/>
    <property type="project" value="InterPro"/>
</dbReference>
<feature type="transmembrane region" description="Helical" evidence="8">
    <location>
        <begin position="246"/>
        <end position="269"/>
    </location>
</feature>
<dbReference type="OrthoDB" id="9809167at2"/>
<dbReference type="Proteomes" id="UP000032633">
    <property type="component" value="Chromosome"/>
</dbReference>
<comment type="similarity">
    <text evidence="2 7">Belongs to the purine-cytosine permease (2.A.39) family.</text>
</comment>
<feature type="transmembrane region" description="Helical" evidence="8">
    <location>
        <begin position="398"/>
        <end position="415"/>
    </location>
</feature>
<feature type="transmembrane region" description="Helical" evidence="8">
    <location>
        <begin position="435"/>
        <end position="452"/>
    </location>
</feature>
<keyword evidence="3 7" id="KW-0813">Transport</keyword>
<keyword evidence="5 8" id="KW-1133">Transmembrane helix</keyword>
<name>A0A0D5NE14_9BACL</name>
<keyword evidence="4 8" id="KW-0812">Transmembrane</keyword>
<keyword evidence="6 7" id="KW-0472">Membrane</keyword>
<feature type="transmembrane region" description="Helical" evidence="8">
    <location>
        <begin position="289"/>
        <end position="309"/>
    </location>
</feature>
<feature type="transmembrane region" description="Helical" evidence="8">
    <location>
        <begin position="103"/>
        <end position="131"/>
    </location>
</feature>
<evidence type="ECO:0000256" key="5">
    <source>
        <dbReference type="ARBA" id="ARBA00022989"/>
    </source>
</evidence>
<dbReference type="InterPro" id="IPR001248">
    <property type="entry name" value="Pur-cyt_permease"/>
</dbReference>
<dbReference type="EMBL" id="CP011058">
    <property type="protein sequence ID" value="AJY73496.1"/>
    <property type="molecule type" value="Genomic_DNA"/>
</dbReference>
<keyword evidence="10" id="KW-1185">Reference proteome</keyword>
<dbReference type="HOGENOM" id="CLU_026016_3_0_9"/>
<dbReference type="PANTHER" id="PTHR31806:SF1">
    <property type="entry name" value="PURINE-CYTOSINE PERMEASE FCY2-RELATED"/>
    <property type="match status" value="1"/>
</dbReference>
<dbReference type="PATRIC" id="fig|1126833.4.peg.277"/>
<evidence type="ECO:0000256" key="4">
    <source>
        <dbReference type="ARBA" id="ARBA00022692"/>
    </source>
</evidence>
<feature type="transmembrane region" description="Helical" evidence="8">
    <location>
        <begin position="35"/>
        <end position="57"/>
    </location>
</feature>
<organism evidence="9 10">
    <name type="scientific">Paenibacillus beijingensis</name>
    <dbReference type="NCBI Taxonomy" id="1126833"/>
    <lineage>
        <taxon>Bacteria</taxon>
        <taxon>Bacillati</taxon>
        <taxon>Bacillota</taxon>
        <taxon>Bacilli</taxon>
        <taxon>Bacillales</taxon>
        <taxon>Paenibacillaceae</taxon>
        <taxon>Paenibacillus</taxon>
    </lineage>
</organism>
<dbReference type="Pfam" id="PF02133">
    <property type="entry name" value="Transp_cyt_pur"/>
    <property type="match status" value="1"/>
</dbReference>
<proteinExistence type="inferred from homology"/>
<dbReference type="STRING" id="1126833.VN24_01225"/>
<evidence type="ECO:0000256" key="7">
    <source>
        <dbReference type="PIRNR" id="PIRNR002744"/>
    </source>
</evidence>
<dbReference type="PIRSF" id="PIRSF002744">
    <property type="entry name" value="Pur-cyt_permease"/>
    <property type="match status" value="1"/>
</dbReference>
<evidence type="ECO:0000256" key="1">
    <source>
        <dbReference type="ARBA" id="ARBA00004141"/>
    </source>
</evidence>
<dbReference type="InterPro" id="IPR026030">
    <property type="entry name" value="Pur-cyt_permease_Fcy2/21/22"/>
</dbReference>
<accession>A0A0D5NE14</accession>
<dbReference type="Gene3D" id="1.10.4160.10">
    <property type="entry name" value="Hydantoin permease"/>
    <property type="match status" value="1"/>
</dbReference>
<feature type="transmembrane region" description="Helical" evidence="8">
    <location>
        <begin position="143"/>
        <end position="162"/>
    </location>
</feature>
<evidence type="ECO:0000256" key="6">
    <source>
        <dbReference type="ARBA" id="ARBA00023136"/>
    </source>
</evidence>
<dbReference type="PANTHER" id="PTHR31806">
    <property type="entry name" value="PURINE-CYTOSINE PERMEASE FCY2-RELATED"/>
    <property type="match status" value="1"/>
</dbReference>
<evidence type="ECO:0008006" key="11">
    <source>
        <dbReference type="Google" id="ProtNLM"/>
    </source>
</evidence>
<reference evidence="9 10" key="1">
    <citation type="journal article" date="2015" name="J. Biotechnol.">
        <title>Complete genome sequence of Paenibacillus beijingensis 7188(T) (=DSM 24997(T)), a novel rhizobacterium from jujube garden soil.</title>
        <authorList>
            <person name="Kwak Y."/>
            <person name="Shin J.H."/>
        </authorList>
    </citation>
    <scope>NUCLEOTIDE SEQUENCE [LARGE SCALE GENOMIC DNA]</scope>
    <source>
        <strain evidence="9 10">DSM 24997</strain>
    </source>
</reference>
<feature type="transmembrane region" description="Helical" evidence="8">
    <location>
        <begin position="63"/>
        <end position="82"/>
    </location>
</feature>
<feature type="transmembrane region" description="Helical" evidence="8">
    <location>
        <begin position="174"/>
        <end position="191"/>
    </location>
</feature>
<evidence type="ECO:0000256" key="2">
    <source>
        <dbReference type="ARBA" id="ARBA00008974"/>
    </source>
</evidence>